<dbReference type="RefSeq" id="WP_121370560.1">
    <property type="nucleotide sequence ID" value="NZ_RBKS01000001.1"/>
</dbReference>
<comment type="caution">
    <text evidence="1">The sequence shown here is derived from an EMBL/GenBank/DDBJ whole genome shotgun (WGS) entry which is preliminary data.</text>
</comment>
<gene>
    <name evidence="1" type="ORF">C8E83_2959</name>
</gene>
<accession>A0A495IIJ8</accession>
<proteinExistence type="predicted"/>
<dbReference type="Proteomes" id="UP000280008">
    <property type="component" value="Unassembled WGS sequence"/>
</dbReference>
<sequence length="147" mass="15875">MPFTQKYDDATREAATARVLERRATNPDDRSVLRVVADEFNVGQQSLRAWVAEADGEQGVRKTRRSRPRFSPVVTTRIEPADVPDTSIPAIESAPAVAAVTPVVPVARQENVAESPNAEIASLEAEIESLRRGNAAITAAMRVLLAG</sequence>
<dbReference type="Gene3D" id="1.10.10.10">
    <property type="entry name" value="Winged helix-like DNA-binding domain superfamily/Winged helix DNA-binding domain"/>
    <property type="match status" value="1"/>
</dbReference>
<protein>
    <recommendedName>
        <fullName evidence="3">Transposase</fullName>
    </recommendedName>
</protein>
<dbReference type="EMBL" id="RBKS01000001">
    <property type="protein sequence ID" value="RKR75803.1"/>
    <property type="molecule type" value="Genomic_DNA"/>
</dbReference>
<evidence type="ECO:0000313" key="1">
    <source>
        <dbReference type="EMBL" id="RKR75803.1"/>
    </source>
</evidence>
<organism evidence="1 2">
    <name type="scientific">Frondihabitans australicus</name>
    <dbReference type="NCBI Taxonomy" id="386892"/>
    <lineage>
        <taxon>Bacteria</taxon>
        <taxon>Bacillati</taxon>
        <taxon>Actinomycetota</taxon>
        <taxon>Actinomycetes</taxon>
        <taxon>Micrococcales</taxon>
        <taxon>Microbacteriaceae</taxon>
        <taxon>Frondihabitans</taxon>
    </lineage>
</organism>
<keyword evidence="2" id="KW-1185">Reference proteome</keyword>
<dbReference type="InterPro" id="IPR036388">
    <property type="entry name" value="WH-like_DNA-bd_sf"/>
</dbReference>
<dbReference type="OrthoDB" id="5124707at2"/>
<evidence type="ECO:0008006" key="3">
    <source>
        <dbReference type="Google" id="ProtNLM"/>
    </source>
</evidence>
<reference evidence="1 2" key="1">
    <citation type="submission" date="2018-10" db="EMBL/GenBank/DDBJ databases">
        <title>Sequencing the genomes of 1000 actinobacteria strains.</title>
        <authorList>
            <person name="Klenk H.-P."/>
        </authorList>
    </citation>
    <scope>NUCLEOTIDE SEQUENCE [LARGE SCALE GENOMIC DNA]</scope>
    <source>
        <strain evidence="1 2">DSM 17894</strain>
    </source>
</reference>
<dbReference type="AlphaFoldDB" id="A0A495IIJ8"/>
<evidence type="ECO:0000313" key="2">
    <source>
        <dbReference type="Proteomes" id="UP000280008"/>
    </source>
</evidence>
<name>A0A495IIJ8_9MICO</name>